<protein>
    <submittedName>
        <fullName evidence="1">Uncharacterized protein</fullName>
    </submittedName>
</protein>
<proteinExistence type="predicted"/>
<sequence length="494" mass="56375">MYAKYLNKANLRNFFMTHDNKITSNNNITRCSSERTEPQKSLFIRYFISIKNIFISLFSKKDAQPVKKDSTEYIRMLFDNAVEEGRVPGLNKLPDDFVNDAQKHSQNIKNIVEDCNISDQKNVSLAVSQLFLEKRIIKQDEQEKNSYWSMLQYVQENMKKLNENTKGGMPLTKLSLDFLVKCYQQKINENIQSVWALFKEEPPKPEEDLGNHIKNLNIVVEACQKIDISNIKTLSTIFQLCKKQKGNLKSNEKLLLTKEEVIEVIFNSSNSQKLGNVIEHKFSEETLNEVIKYGTEMATQGTKTHQQEFSKKADEDSLNELSCSLGLSKQSIKDYPRLTVIVAGEKIFSENEGDKQLKECATQFQTHTLSINSSFDLPGFMSCFINQSIFPIGLRETLAKGKQVLNQDCFFNSGYSCFEIKKMDENNNSTIATIKARCVGSISSFENPAEAGLPVEITFKLDVIENESKFQINQQTAQGECVFIDLKSKTLDTE</sequence>
<evidence type="ECO:0000313" key="2">
    <source>
        <dbReference type="Proteomes" id="UP000230008"/>
    </source>
</evidence>
<dbReference type="AlphaFoldDB" id="A0A2D3T7C4"/>
<organism evidence="1 2">
    <name type="scientific">Candidatus Williamhamiltonella defendens</name>
    <dbReference type="NCBI Taxonomy" id="138072"/>
    <lineage>
        <taxon>Bacteria</taxon>
        <taxon>Pseudomonadati</taxon>
        <taxon>Pseudomonadota</taxon>
        <taxon>Gammaproteobacteria</taxon>
        <taxon>Enterobacterales</taxon>
        <taxon>Enterobacteriaceae</taxon>
        <taxon>aphid secondary symbionts</taxon>
        <taxon>Candidatus Williamhamiltonella</taxon>
    </lineage>
</organism>
<dbReference type="EMBL" id="CP017606">
    <property type="protein sequence ID" value="ATW29717.1"/>
    <property type="molecule type" value="Genomic_DNA"/>
</dbReference>
<evidence type="ECO:0000313" key="1">
    <source>
        <dbReference type="EMBL" id="ATW29717.1"/>
    </source>
</evidence>
<gene>
    <name evidence="1" type="ORF">BJP41_04460</name>
</gene>
<reference evidence="2" key="1">
    <citation type="submission" date="2016-10" db="EMBL/GenBank/DDBJ databases">
        <authorList>
            <person name="Chevignon G."/>
        </authorList>
    </citation>
    <scope>NUCLEOTIDE SEQUENCE [LARGE SCALE GENOMIC DNA]</scope>
    <source>
        <strain evidence="2">A2C</strain>
    </source>
</reference>
<dbReference type="Proteomes" id="UP000230008">
    <property type="component" value="Chromosome"/>
</dbReference>
<name>A0A2D3T7C4_9ENTR</name>
<accession>A0A2D3T7C4</accession>
<reference evidence="2" key="2">
    <citation type="submission" date="2017-11" db="EMBL/GenBank/DDBJ databases">
        <title>PacBio sequencing of new strain of the secondary endosymbiont Candidatus Hamiltonella defensa.</title>
        <authorList>
            <person name="Strand M.R."/>
            <person name="Oliver K."/>
        </authorList>
    </citation>
    <scope>NUCLEOTIDE SEQUENCE [LARGE SCALE GENOMIC DNA]</scope>
    <source>
        <strain evidence="2">A2C</strain>
    </source>
</reference>